<dbReference type="InterPro" id="IPR039561">
    <property type="entry name" value="Peptidase_M15C"/>
</dbReference>
<dbReference type="AlphaFoldDB" id="A0A3N7HRC6"/>
<keyword evidence="1" id="KW-0812">Transmembrane</keyword>
<dbReference type="Gene3D" id="3.30.1380.10">
    <property type="match status" value="1"/>
</dbReference>
<keyword evidence="1" id="KW-1133">Transmembrane helix</keyword>
<name>A0A3N7HRC6_9BURK</name>
<gene>
    <name evidence="3" type="ORF">DZC73_16665</name>
</gene>
<feature type="transmembrane region" description="Helical" evidence="1">
    <location>
        <begin position="78"/>
        <end position="99"/>
    </location>
</feature>
<evidence type="ECO:0000313" key="4">
    <source>
        <dbReference type="Proteomes" id="UP000267464"/>
    </source>
</evidence>
<evidence type="ECO:0000259" key="2">
    <source>
        <dbReference type="Pfam" id="PF13539"/>
    </source>
</evidence>
<dbReference type="OrthoDB" id="8479979at2"/>
<evidence type="ECO:0000256" key="1">
    <source>
        <dbReference type="SAM" id="Phobius"/>
    </source>
</evidence>
<dbReference type="InterPro" id="IPR009045">
    <property type="entry name" value="Zn_M74/Hedgehog-like"/>
</dbReference>
<keyword evidence="4" id="KW-1185">Reference proteome</keyword>
<feature type="domain" description="Peptidase M15C" evidence="2">
    <location>
        <begin position="207"/>
        <end position="272"/>
    </location>
</feature>
<dbReference type="CDD" id="cd14845">
    <property type="entry name" value="L-Ala-D-Glu_peptidase_like"/>
    <property type="match status" value="1"/>
</dbReference>
<sequence length="293" mass="32094">MVFGVLLYFVLVTAVLAIAFLAPVRAWAWSRAHRFMQGGKAAASTALSSSQAGLQQVAHAANGHATQASRVARRYGKWMLMAMSLLAGMPLLALALHQWQQLDGFDHTRSHEVNEQVAALLHGEQLVAPPPLPPELFTTREVEQAIPFVHQASRQWELLDEDFRQRMLLAFKLMREQHGIEMVLLEGYRSPERQAQLAAMGPQVTQAGAFESYHQYGLAADCAFMINGRIVVSEANPQAARAYDLLGGIAKSLGLTWGGDWRSLKDLGHVELSRPGVLRTRTAGAAPASSQAH</sequence>
<dbReference type="Proteomes" id="UP000267464">
    <property type="component" value="Unassembled WGS sequence"/>
</dbReference>
<proteinExistence type="predicted"/>
<keyword evidence="1" id="KW-0472">Membrane</keyword>
<accession>A0A3N7HRC6</accession>
<dbReference type="EMBL" id="QUSW01000004">
    <property type="protein sequence ID" value="RQP23756.1"/>
    <property type="molecule type" value="Genomic_DNA"/>
</dbReference>
<evidence type="ECO:0000313" key="3">
    <source>
        <dbReference type="EMBL" id="RQP23756.1"/>
    </source>
</evidence>
<organism evidence="3 4">
    <name type="scientific">Piscinibacter terrae</name>
    <dbReference type="NCBI Taxonomy" id="2496871"/>
    <lineage>
        <taxon>Bacteria</taxon>
        <taxon>Pseudomonadati</taxon>
        <taxon>Pseudomonadota</taxon>
        <taxon>Betaproteobacteria</taxon>
        <taxon>Burkholderiales</taxon>
        <taxon>Sphaerotilaceae</taxon>
        <taxon>Piscinibacter</taxon>
    </lineage>
</organism>
<reference evidence="3 4" key="1">
    <citation type="submission" date="2018-08" db="EMBL/GenBank/DDBJ databases">
        <authorList>
            <person name="Khan S.A."/>
            <person name="Jeon C.O."/>
            <person name="Chun B.H."/>
            <person name="Jeong S.E."/>
        </authorList>
    </citation>
    <scope>NUCLEOTIDE SEQUENCE [LARGE SCALE GENOMIC DNA]</scope>
    <source>
        <strain evidence="3 4">S-16</strain>
    </source>
</reference>
<dbReference type="Pfam" id="PF13539">
    <property type="entry name" value="Peptidase_M15_4"/>
    <property type="match status" value="1"/>
</dbReference>
<protein>
    <submittedName>
        <fullName evidence="3">M15 family peptidase</fullName>
    </submittedName>
</protein>
<feature type="transmembrane region" description="Helical" evidence="1">
    <location>
        <begin position="6"/>
        <end position="28"/>
    </location>
</feature>
<comment type="caution">
    <text evidence="3">The sequence shown here is derived from an EMBL/GenBank/DDBJ whole genome shotgun (WGS) entry which is preliminary data.</text>
</comment>
<dbReference type="SUPFAM" id="SSF55166">
    <property type="entry name" value="Hedgehog/DD-peptidase"/>
    <property type="match status" value="1"/>
</dbReference>
<reference evidence="3 4" key="2">
    <citation type="submission" date="2018-12" db="EMBL/GenBank/DDBJ databases">
        <title>Rhizobacter gummiphilus sp. nov., a rubber-degrading bacterium isolated from the soil of a botanical garden in Japan.</title>
        <authorList>
            <person name="Shunsuke S.S."/>
        </authorList>
    </citation>
    <scope>NUCLEOTIDE SEQUENCE [LARGE SCALE GENOMIC DNA]</scope>
    <source>
        <strain evidence="3 4">S-16</strain>
    </source>
</reference>
<dbReference type="GO" id="GO:0008233">
    <property type="term" value="F:peptidase activity"/>
    <property type="evidence" value="ECO:0007669"/>
    <property type="project" value="InterPro"/>
</dbReference>